<organism evidence="1 2">
    <name type="scientific">Cichorium intybus</name>
    <name type="common">Chicory</name>
    <dbReference type="NCBI Taxonomy" id="13427"/>
    <lineage>
        <taxon>Eukaryota</taxon>
        <taxon>Viridiplantae</taxon>
        <taxon>Streptophyta</taxon>
        <taxon>Embryophyta</taxon>
        <taxon>Tracheophyta</taxon>
        <taxon>Spermatophyta</taxon>
        <taxon>Magnoliopsida</taxon>
        <taxon>eudicotyledons</taxon>
        <taxon>Gunneridae</taxon>
        <taxon>Pentapetalae</taxon>
        <taxon>asterids</taxon>
        <taxon>campanulids</taxon>
        <taxon>Asterales</taxon>
        <taxon>Asteraceae</taxon>
        <taxon>Cichorioideae</taxon>
        <taxon>Cichorieae</taxon>
        <taxon>Cichoriinae</taxon>
        <taxon>Cichorium</taxon>
    </lineage>
</organism>
<accession>A0ACB9E4Y9</accession>
<protein>
    <submittedName>
        <fullName evidence="1">Uncharacterized protein</fullName>
    </submittedName>
</protein>
<name>A0ACB9E4Y9_CICIN</name>
<evidence type="ECO:0000313" key="2">
    <source>
        <dbReference type="Proteomes" id="UP001055811"/>
    </source>
</evidence>
<reference evidence="1 2" key="2">
    <citation type="journal article" date="2022" name="Mol. Ecol. Resour.">
        <title>The genomes of chicory, endive, great burdock and yacon provide insights into Asteraceae paleo-polyploidization history and plant inulin production.</title>
        <authorList>
            <person name="Fan W."/>
            <person name="Wang S."/>
            <person name="Wang H."/>
            <person name="Wang A."/>
            <person name="Jiang F."/>
            <person name="Liu H."/>
            <person name="Zhao H."/>
            <person name="Xu D."/>
            <person name="Zhang Y."/>
        </authorList>
    </citation>
    <scope>NUCLEOTIDE SEQUENCE [LARGE SCALE GENOMIC DNA]</scope>
    <source>
        <strain evidence="2">cv. Punajuju</strain>
        <tissue evidence="1">Leaves</tissue>
    </source>
</reference>
<evidence type="ECO:0000313" key="1">
    <source>
        <dbReference type="EMBL" id="KAI3754044.1"/>
    </source>
</evidence>
<dbReference type="EMBL" id="CM042012">
    <property type="protein sequence ID" value="KAI3754044.1"/>
    <property type="molecule type" value="Genomic_DNA"/>
</dbReference>
<dbReference type="Proteomes" id="UP001055811">
    <property type="component" value="Linkage Group LG04"/>
</dbReference>
<proteinExistence type="predicted"/>
<reference evidence="2" key="1">
    <citation type="journal article" date="2022" name="Mol. Ecol. Resour.">
        <title>The genomes of chicory, endive, great burdock and yacon provide insights into Asteraceae palaeo-polyploidization history and plant inulin production.</title>
        <authorList>
            <person name="Fan W."/>
            <person name="Wang S."/>
            <person name="Wang H."/>
            <person name="Wang A."/>
            <person name="Jiang F."/>
            <person name="Liu H."/>
            <person name="Zhao H."/>
            <person name="Xu D."/>
            <person name="Zhang Y."/>
        </authorList>
    </citation>
    <scope>NUCLEOTIDE SEQUENCE [LARGE SCALE GENOMIC DNA]</scope>
    <source>
        <strain evidence="2">cv. Punajuju</strain>
    </source>
</reference>
<comment type="caution">
    <text evidence="1">The sequence shown here is derived from an EMBL/GenBank/DDBJ whole genome shotgun (WGS) entry which is preliminary data.</text>
</comment>
<sequence>MHNLVVTVYDNHKEHIFYIIPLEGGLIGFYPPTLNALLFDNYTHAHPFCWLFICIQGCKSCLFVGLLSCYRSIFVFLSNVISVFLLM</sequence>
<gene>
    <name evidence="1" type="ORF">L2E82_26146</name>
</gene>
<keyword evidence="2" id="KW-1185">Reference proteome</keyword>